<dbReference type="Gene3D" id="3.30.300.20">
    <property type="match status" value="1"/>
</dbReference>
<evidence type="ECO:0000313" key="1">
    <source>
        <dbReference type="EMBL" id="WNM61871.1"/>
    </source>
</evidence>
<dbReference type="SUPFAM" id="SSF82784">
    <property type="entry name" value="OsmC-like"/>
    <property type="match status" value="1"/>
</dbReference>
<dbReference type="Proteomes" id="UP001302494">
    <property type="component" value="Chromosome"/>
</dbReference>
<evidence type="ECO:0000313" key="2">
    <source>
        <dbReference type="Proteomes" id="UP001302494"/>
    </source>
</evidence>
<gene>
    <name evidence="1" type="ORF">PQG83_19325</name>
</gene>
<dbReference type="Pfam" id="PF02566">
    <property type="entry name" value="OsmC"/>
    <property type="match status" value="1"/>
</dbReference>
<dbReference type="InterPro" id="IPR003718">
    <property type="entry name" value="OsmC/Ohr_fam"/>
</dbReference>
<sequence length="183" mass="19978">MAEAQVINGVNVAAVNELVKNVESDPKLGECRFHIKNTWSTCGQNQSKVSSFYAAKQEIPHDDPFTLNADEPPILAGHDTGANPVEHLLHALAGCLTTTLVYHAAVRGIKIDALESELEGDLDIRGFLGLSNTVRSGFENIRVNFKVKTDAENIEKLKALSKLSPVFDMTSHGTNVQVNIERK</sequence>
<accession>A0AA96GQT5</accession>
<protein>
    <submittedName>
        <fullName evidence="1">OsmC family protein</fullName>
    </submittedName>
</protein>
<dbReference type="InterPro" id="IPR052924">
    <property type="entry name" value="OsmC/Ohr_hydroprdx_reductase"/>
</dbReference>
<dbReference type="RefSeq" id="WP_312744510.1">
    <property type="nucleotide sequence ID" value="NZ_CP116968.1"/>
</dbReference>
<dbReference type="InterPro" id="IPR036102">
    <property type="entry name" value="OsmC/Ohrsf"/>
</dbReference>
<reference evidence="1 2" key="1">
    <citation type="submission" date="2023-01" db="EMBL/GenBank/DDBJ databases">
        <title>Cultivation and genomic characterization of new, ubiquitous marine nitrite-oxidizing bacteria from the Nitrospirales.</title>
        <authorList>
            <person name="Mueller A.J."/>
            <person name="Daebeler A."/>
            <person name="Herbold C.W."/>
            <person name="Kirkegaard R.H."/>
            <person name="Daims H."/>
        </authorList>
    </citation>
    <scope>NUCLEOTIDE SEQUENCE [LARGE SCALE GENOMIC DNA]</scope>
    <source>
        <strain evidence="1 2">DK</strain>
    </source>
</reference>
<dbReference type="EMBL" id="CP116968">
    <property type="protein sequence ID" value="WNM61871.1"/>
    <property type="molecule type" value="Genomic_DNA"/>
</dbReference>
<dbReference type="KEGG" id="nneo:PQG83_19325"/>
<dbReference type="PANTHER" id="PTHR35368">
    <property type="entry name" value="HYDROPEROXIDE REDUCTASE"/>
    <property type="match status" value="1"/>
</dbReference>
<keyword evidence="2" id="KW-1185">Reference proteome</keyword>
<proteinExistence type="predicted"/>
<dbReference type="InterPro" id="IPR015946">
    <property type="entry name" value="KH_dom-like_a/b"/>
</dbReference>
<dbReference type="PANTHER" id="PTHR35368:SF1">
    <property type="entry name" value="HYDROPEROXIDE REDUCTASE"/>
    <property type="match status" value="1"/>
</dbReference>
<name>A0AA96GQT5_9BACT</name>
<dbReference type="AlphaFoldDB" id="A0AA96GQT5"/>
<organism evidence="1 2">
    <name type="scientific">Candidatus Nitrospira neomarina</name>
    <dbReference type="NCBI Taxonomy" id="3020899"/>
    <lineage>
        <taxon>Bacteria</taxon>
        <taxon>Pseudomonadati</taxon>
        <taxon>Nitrospirota</taxon>
        <taxon>Nitrospiria</taxon>
        <taxon>Nitrospirales</taxon>
        <taxon>Nitrospiraceae</taxon>
        <taxon>Nitrospira</taxon>
    </lineage>
</organism>